<evidence type="ECO:0000313" key="2">
    <source>
        <dbReference type="EMBL" id="KAF2651081.1"/>
    </source>
</evidence>
<dbReference type="Proteomes" id="UP000799324">
    <property type="component" value="Unassembled WGS sequence"/>
</dbReference>
<feature type="region of interest" description="Disordered" evidence="1">
    <location>
        <begin position="1"/>
        <end position="55"/>
    </location>
</feature>
<feature type="compositionally biased region" description="Basic and acidic residues" evidence="1">
    <location>
        <begin position="1"/>
        <end position="11"/>
    </location>
</feature>
<evidence type="ECO:0000256" key="1">
    <source>
        <dbReference type="SAM" id="MobiDB-lite"/>
    </source>
</evidence>
<dbReference type="AlphaFoldDB" id="A0A6A6SVS0"/>
<organism evidence="2 3">
    <name type="scientific">Lophiostoma macrostomum CBS 122681</name>
    <dbReference type="NCBI Taxonomy" id="1314788"/>
    <lineage>
        <taxon>Eukaryota</taxon>
        <taxon>Fungi</taxon>
        <taxon>Dikarya</taxon>
        <taxon>Ascomycota</taxon>
        <taxon>Pezizomycotina</taxon>
        <taxon>Dothideomycetes</taxon>
        <taxon>Pleosporomycetidae</taxon>
        <taxon>Pleosporales</taxon>
        <taxon>Lophiostomataceae</taxon>
        <taxon>Lophiostoma</taxon>
    </lineage>
</organism>
<reference evidence="2" key="1">
    <citation type="journal article" date="2020" name="Stud. Mycol.">
        <title>101 Dothideomycetes genomes: a test case for predicting lifestyles and emergence of pathogens.</title>
        <authorList>
            <person name="Haridas S."/>
            <person name="Albert R."/>
            <person name="Binder M."/>
            <person name="Bloem J."/>
            <person name="Labutti K."/>
            <person name="Salamov A."/>
            <person name="Andreopoulos B."/>
            <person name="Baker S."/>
            <person name="Barry K."/>
            <person name="Bills G."/>
            <person name="Bluhm B."/>
            <person name="Cannon C."/>
            <person name="Castanera R."/>
            <person name="Culley D."/>
            <person name="Daum C."/>
            <person name="Ezra D."/>
            <person name="Gonzalez J."/>
            <person name="Henrissat B."/>
            <person name="Kuo A."/>
            <person name="Liang C."/>
            <person name="Lipzen A."/>
            <person name="Lutzoni F."/>
            <person name="Magnuson J."/>
            <person name="Mondo S."/>
            <person name="Nolan M."/>
            <person name="Ohm R."/>
            <person name="Pangilinan J."/>
            <person name="Park H.-J."/>
            <person name="Ramirez L."/>
            <person name="Alfaro M."/>
            <person name="Sun H."/>
            <person name="Tritt A."/>
            <person name="Yoshinaga Y."/>
            <person name="Zwiers L.-H."/>
            <person name="Turgeon B."/>
            <person name="Goodwin S."/>
            <person name="Spatafora J."/>
            <person name="Crous P."/>
            <person name="Grigoriev I."/>
        </authorList>
    </citation>
    <scope>NUCLEOTIDE SEQUENCE</scope>
    <source>
        <strain evidence="2">CBS 122681</strain>
    </source>
</reference>
<evidence type="ECO:0000313" key="3">
    <source>
        <dbReference type="Proteomes" id="UP000799324"/>
    </source>
</evidence>
<protein>
    <submittedName>
        <fullName evidence="2">Uncharacterized protein</fullName>
    </submittedName>
</protein>
<name>A0A6A6SVS0_9PLEO</name>
<dbReference type="EMBL" id="MU004435">
    <property type="protein sequence ID" value="KAF2651081.1"/>
    <property type="molecule type" value="Genomic_DNA"/>
</dbReference>
<gene>
    <name evidence="2" type="ORF">K491DRAFT_696745</name>
</gene>
<keyword evidence="3" id="KW-1185">Reference proteome</keyword>
<feature type="compositionally biased region" description="Basic and acidic residues" evidence="1">
    <location>
        <begin position="28"/>
        <end position="55"/>
    </location>
</feature>
<accession>A0A6A6SVS0</accession>
<sequence length="55" mass="6072">MLQHAKNERRGGIGGGDAPPMELTSPKDIPEDHSPRDGGQKEGPHSWDERMEHAQ</sequence>
<proteinExistence type="predicted"/>